<name>A0ABV1VJB0_9ACTN</name>
<reference evidence="6 7" key="1">
    <citation type="submission" date="2024-06" db="EMBL/GenBank/DDBJ databases">
        <title>The Natural Products Discovery Center: Release of the First 8490 Sequenced Strains for Exploring Actinobacteria Biosynthetic Diversity.</title>
        <authorList>
            <person name="Kalkreuter E."/>
            <person name="Kautsar S.A."/>
            <person name="Yang D."/>
            <person name="Bader C.D."/>
            <person name="Teijaro C.N."/>
            <person name="Fluegel L."/>
            <person name="Davis C.M."/>
            <person name="Simpson J.R."/>
            <person name="Lauterbach L."/>
            <person name="Steele A.D."/>
            <person name="Gui C."/>
            <person name="Meng S."/>
            <person name="Li G."/>
            <person name="Viehrig K."/>
            <person name="Ye F."/>
            <person name="Su P."/>
            <person name="Kiefer A.F."/>
            <person name="Nichols A."/>
            <person name="Cepeda A.J."/>
            <person name="Yan W."/>
            <person name="Fan B."/>
            <person name="Jiang Y."/>
            <person name="Adhikari A."/>
            <person name="Zheng C.-J."/>
            <person name="Schuster L."/>
            <person name="Cowan T.M."/>
            <person name="Smanski M.J."/>
            <person name="Chevrette M.G."/>
            <person name="De Carvalho L.P.S."/>
            <person name="Shen B."/>
        </authorList>
    </citation>
    <scope>NUCLEOTIDE SEQUENCE [LARGE SCALE GENOMIC DNA]</scope>
    <source>
        <strain evidence="6 7">NPDC000632</strain>
    </source>
</reference>
<evidence type="ECO:0000256" key="2">
    <source>
        <dbReference type="ARBA" id="ARBA00023125"/>
    </source>
</evidence>
<dbReference type="PANTHER" id="PTHR33204:SF18">
    <property type="entry name" value="TRANSCRIPTIONAL REGULATORY PROTEIN"/>
    <property type="match status" value="1"/>
</dbReference>
<sequence>MLDVRRKTFSDANCPVARSLDQVGDWWSLLIVRDALDGVRRFSDFHRSLGLAKNILTTRLNTLVEHGILRTQPASDGSSYQEYVLTEKGESLRLVLAALRQWGQDHLFEADEHPPPLVDRATGEPIARLKLTTQDGQELHPRQVGVSREGRG</sequence>
<evidence type="ECO:0000256" key="4">
    <source>
        <dbReference type="SAM" id="MobiDB-lite"/>
    </source>
</evidence>
<dbReference type="Pfam" id="PF01638">
    <property type="entry name" value="HxlR"/>
    <property type="match status" value="1"/>
</dbReference>
<comment type="caution">
    <text evidence="6">The sequence shown here is derived from an EMBL/GenBank/DDBJ whole genome shotgun (WGS) entry which is preliminary data.</text>
</comment>
<proteinExistence type="predicted"/>
<keyword evidence="3" id="KW-0804">Transcription</keyword>
<evidence type="ECO:0000256" key="1">
    <source>
        <dbReference type="ARBA" id="ARBA00023015"/>
    </source>
</evidence>
<dbReference type="InterPro" id="IPR036388">
    <property type="entry name" value="WH-like_DNA-bd_sf"/>
</dbReference>
<evidence type="ECO:0000256" key="3">
    <source>
        <dbReference type="ARBA" id="ARBA00023163"/>
    </source>
</evidence>
<dbReference type="SUPFAM" id="SSF46785">
    <property type="entry name" value="Winged helix' DNA-binding domain"/>
    <property type="match status" value="1"/>
</dbReference>
<dbReference type="InterPro" id="IPR002577">
    <property type="entry name" value="HTH_HxlR"/>
</dbReference>
<dbReference type="Proteomes" id="UP001490330">
    <property type="component" value="Unassembled WGS sequence"/>
</dbReference>
<dbReference type="InterPro" id="IPR036390">
    <property type="entry name" value="WH_DNA-bd_sf"/>
</dbReference>
<accession>A0ABV1VJB0</accession>
<gene>
    <name evidence="6" type="ORF">ABT322_23125</name>
</gene>
<dbReference type="EMBL" id="JBEPCV010000023">
    <property type="protein sequence ID" value="MER6906577.1"/>
    <property type="molecule type" value="Genomic_DNA"/>
</dbReference>
<protein>
    <submittedName>
        <fullName evidence="6">Helix-turn-helix domain-containing protein</fullName>
    </submittedName>
</protein>
<evidence type="ECO:0000259" key="5">
    <source>
        <dbReference type="PROSITE" id="PS51118"/>
    </source>
</evidence>
<organism evidence="6 7">
    <name type="scientific">Streptomyces flaveolus</name>
    <dbReference type="NCBI Taxonomy" id="67297"/>
    <lineage>
        <taxon>Bacteria</taxon>
        <taxon>Bacillati</taxon>
        <taxon>Actinomycetota</taxon>
        <taxon>Actinomycetes</taxon>
        <taxon>Kitasatosporales</taxon>
        <taxon>Streptomycetaceae</taxon>
        <taxon>Streptomyces</taxon>
    </lineage>
</organism>
<feature type="region of interest" description="Disordered" evidence="4">
    <location>
        <begin position="132"/>
        <end position="152"/>
    </location>
</feature>
<keyword evidence="1" id="KW-0805">Transcription regulation</keyword>
<dbReference type="PANTHER" id="PTHR33204">
    <property type="entry name" value="TRANSCRIPTIONAL REGULATOR, MARR FAMILY"/>
    <property type="match status" value="1"/>
</dbReference>
<feature type="domain" description="HTH hxlR-type" evidence="5">
    <location>
        <begin position="14"/>
        <end position="111"/>
    </location>
</feature>
<keyword evidence="2" id="KW-0238">DNA-binding</keyword>
<keyword evidence="7" id="KW-1185">Reference proteome</keyword>
<evidence type="ECO:0000313" key="6">
    <source>
        <dbReference type="EMBL" id="MER6906577.1"/>
    </source>
</evidence>
<evidence type="ECO:0000313" key="7">
    <source>
        <dbReference type="Proteomes" id="UP001490330"/>
    </source>
</evidence>
<dbReference type="PROSITE" id="PS51118">
    <property type="entry name" value="HTH_HXLR"/>
    <property type="match status" value="1"/>
</dbReference>
<dbReference type="Gene3D" id="1.10.10.10">
    <property type="entry name" value="Winged helix-like DNA-binding domain superfamily/Winged helix DNA-binding domain"/>
    <property type="match status" value="1"/>
</dbReference>